<dbReference type="PANTHER" id="PTHR11733:SF167">
    <property type="entry name" value="FI17812P1-RELATED"/>
    <property type="match status" value="1"/>
</dbReference>
<name>A0A9W2YQ62_BIOGL</name>
<keyword evidence="12" id="KW-1185">Reference proteome</keyword>
<dbReference type="AlphaFoldDB" id="A0A9W2YQ62"/>
<dbReference type="RefSeq" id="XP_055864873.1">
    <property type="nucleotide sequence ID" value="XM_056008898.1"/>
</dbReference>
<dbReference type="GO" id="GO:0016485">
    <property type="term" value="P:protein processing"/>
    <property type="evidence" value="ECO:0007669"/>
    <property type="project" value="TreeGrafter"/>
</dbReference>
<evidence type="ECO:0000256" key="7">
    <source>
        <dbReference type="ARBA" id="ARBA00023049"/>
    </source>
</evidence>
<dbReference type="InterPro" id="IPR042089">
    <property type="entry name" value="Peptidase_M13_dom_2"/>
</dbReference>
<keyword evidence="9" id="KW-0472">Membrane</keyword>
<accession>A0A9W2YQ62</accession>
<dbReference type="PANTHER" id="PTHR11733">
    <property type="entry name" value="ZINC METALLOPROTEASE FAMILY M13 NEPRILYSIN-RELATED"/>
    <property type="match status" value="1"/>
</dbReference>
<evidence type="ECO:0000256" key="5">
    <source>
        <dbReference type="ARBA" id="ARBA00022801"/>
    </source>
</evidence>
<evidence type="ECO:0000256" key="2">
    <source>
        <dbReference type="ARBA" id="ARBA00007357"/>
    </source>
</evidence>
<dbReference type="OrthoDB" id="6475849at2759"/>
<evidence type="ECO:0000256" key="1">
    <source>
        <dbReference type="ARBA" id="ARBA00001947"/>
    </source>
</evidence>
<dbReference type="GO" id="GO:0004222">
    <property type="term" value="F:metalloendopeptidase activity"/>
    <property type="evidence" value="ECO:0007669"/>
    <property type="project" value="InterPro"/>
</dbReference>
<dbReference type="OMA" id="PANDCTT"/>
<feature type="transmembrane region" description="Helical" evidence="9">
    <location>
        <begin position="68"/>
        <end position="89"/>
    </location>
</feature>
<dbReference type="Proteomes" id="UP001165740">
    <property type="component" value="Chromosome 13"/>
</dbReference>
<evidence type="ECO:0000256" key="6">
    <source>
        <dbReference type="ARBA" id="ARBA00022833"/>
    </source>
</evidence>
<evidence type="ECO:0000259" key="11">
    <source>
        <dbReference type="Pfam" id="PF05649"/>
    </source>
</evidence>
<keyword evidence="4" id="KW-0479">Metal-binding</keyword>
<keyword evidence="9" id="KW-1133">Transmembrane helix</keyword>
<feature type="domain" description="Peptidase M13 C-terminal" evidence="10">
    <location>
        <begin position="584"/>
        <end position="787"/>
    </location>
</feature>
<keyword evidence="6" id="KW-0862">Zinc</keyword>
<dbReference type="InterPro" id="IPR024079">
    <property type="entry name" value="MetalloPept_cat_dom_sf"/>
</dbReference>
<organism evidence="12 13">
    <name type="scientific">Biomphalaria glabrata</name>
    <name type="common">Bloodfluke planorb</name>
    <name type="synonym">Freshwater snail</name>
    <dbReference type="NCBI Taxonomy" id="6526"/>
    <lineage>
        <taxon>Eukaryota</taxon>
        <taxon>Metazoa</taxon>
        <taxon>Spiralia</taxon>
        <taxon>Lophotrochozoa</taxon>
        <taxon>Mollusca</taxon>
        <taxon>Gastropoda</taxon>
        <taxon>Heterobranchia</taxon>
        <taxon>Euthyneura</taxon>
        <taxon>Panpulmonata</taxon>
        <taxon>Hygrophila</taxon>
        <taxon>Lymnaeoidea</taxon>
        <taxon>Planorbidae</taxon>
        <taxon>Biomphalaria</taxon>
    </lineage>
</organism>
<dbReference type="InterPro" id="IPR018497">
    <property type="entry name" value="Peptidase_M13_C"/>
</dbReference>
<dbReference type="InterPro" id="IPR000718">
    <property type="entry name" value="Peptidase_M13"/>
</dbReference>
<feature type="region of interest" description="Disordered" evidence="8">
    <location>
        <begin position="1"/>
        <end position="31"/>
    </location>
</feature>
<dbReference type="GeneID" id="106079514"/>
<proteinExistence type="inferred from homology"/>
<dbReference type="Gene3D" id="1.10.1380.10">
    <property type="entry name" value="Neutral endopeptidase , domain2"/>
    <property type="match status" value="1"/>
</dbReference>
<evidence type="ECO:0000313" key="12">
    <source>
        <dbReference type="Proteomes" id="UP001165740"/>
    </source>
</evidence>
<keyword evidence="7" id="KW-0482">Metalloprotease</keyword>
<dbReference type="Pfam" id="PF01431">
    <property type="entry name" value="Peptidase_M13"/>
    <property type="match status" value="1"/>
</dbReference>
<dbReference type="InterPro" id="IPR008753">
    <property type="entry name" value="Peptidase_M13_N"/>
</dbReference>
<comment type="cofactor">
    <cofactor evidence="1">
        <name>Zn(2+)</name>
        <dbReference type="ChEBI" id="CHEBI:29105"/>
    </cofactor>
</comment>
<dbReference type="PROSITE" id="PS51885">
    <property type="entry name" value="NEPRILYSIN"/>
    <property type="match status" value="1"/>
</dbReference>
<sequence>MDINSNDGLPPVNMAHRSKSSSSGHAKKSVRRLTVAEVAKEHEIRKLQELIHDDELNIDPDMKTNGKLLVLLVILLAIVSFTLFIIIMACWVRTAQKQTDTTETSKHTDICLTKECVLAAASIESSIDYSVKPCDDFYQFACGRWRKEHSKANLSESITKYTLFRDHNQRVLRDLLEKPIQKNELSSIQKAKTLYASCMNEDMINQVGSKPLQELLVSEFGGWPLTYDKWEESQFNLLTIVKKVNVYEHSTIFNFDYKVHDTDSFQRMLVLDKPLFGLHFLAYYKNEKYRPVLDAYEEAIYHVGKLLGFRNATSARDEVKALVNLEIQMANFRQENSSAIISSSIPIRLEDIHDNYSQILDLRNFLISLMTSPEVGVSDFNNNDTIIHLSRWYFQNLESLIPSTDNRTLANYIIWKFILMCMRHGTLGEKFQSIYNTLMKPTMTMHEHCIDETTKALGSAVSKMFIADYSDRESYDIVLNMAEELKKALDHILEESDWMDEAAKKYAKAKNSYMKFKIGYPDVLENDTALDQMYINYTFNKDTFFQNIMLIRKERFYANLRRFRQPVTNDEWIVEPTHISVSSYSTKSEITVPGAVVQSPYFIKRNPMSLNYGSLGPLIGMRYIHWFDVTGLNLDDHGNRRPWWSARAADRYVRNMKCLEDQLANYLVKEANMTVKNLINQLASSYDIGALKQAFQAYRQWVLSRGEEEANLPALNFTHNQLFFLSYAQAQCGVYPLEKLKEALISDVNFILGEVRVNGPLPNVKAFSETFECPVGSPMNPIYRCNVW</sequence>
<dbReference type="Pfam" id="PF05649">
    <property type="entry name" value="Peptidase_M13_N"/>
    <property type="match status" value="1"/>
</dbReference>
<evidence type="ECO:0000256" key="9">
    <source>
        <dbReference type="SAM" id="Phobius"/>
    </source>
</evidence>
<dbReference type="SUPFAM" id="SSF55486">
    <property type="entry name" value="Metalloproteases ('zincins'), catalytic domain"/>
    <property type="match status" value="1"/>
</dbReference>
<reference evidence="13" key="1">
    <citation type="submission" date="2025-08" db="UniProtKB">
        <authorList>
            <consortium name="RefSeq"/>
        </authorList>
    </citation>
    <scope>IDENTIFICATION</scope>
</reference>
<evidence type="ECO:0000256" key="3">
    <source>
        <dbReference type="ARBA" id="ARBA00022670"/>
    </source>
</evidence>
<keyword evidence="3" id="KW-0645">Protease</keyword>
<keyword evidence="9" id="KW-0812">Transmembrane</keyword>
<evidence type="ECO:0000256" key="8">
    <source>
        <dbReference type="SAM" id="MobiDB-lite"/>
    </source>
</evidence>
<evidence type="ECO:0000313" key="13">
    <source>
        <dbReference type="RefSeq" id="XP_055864873.1"/>
    </source>
</evidence>
<dbReference type="GO" id="GO:0005886">
    <property type="term" value="C:plasma membrane"/>
    <property type="evidence" value="ECO:0007669"/>
    <property type="project" value="TreeGrafter"/>
</dbReference>
<gene>
    <name evidence="13" type="primary">LOC106079514</name>
</gene>
<comment type="similarity">
    <text evidence="2">Belongs to the peptidase M13 family.</text>
</comment>
<evidence type="ECO:0000256" key="4">
    <source>
        <dbReference type="ARBA" id="ARBA00022723"/>
    </source>
</evidence>
<keyword evidence="5" id="KW-0378">Hydrolase</keyword>
<dbReference type="Gene3D" id="3.40.390.10">
    <property type="entry name" value="Collagenase (Catalytic Domain)"/>
    <property type="match status" value="1"/>
</dbReference>
<dbReference type="CDD" id="cd08662">
    <property type="entry name" value="M13"/>
    <property type="match status" value="1"/>
</dbReference>
<dbReference type="GO" id="GO:0046872">
    <property type="term" value="F:metal ion binding"/>
    <property type="evidence" value="ECO:0007669"/>
    <property type="project" value="UniProtKB-KW"/>
</dbReference>
<evidence type="ECO:0000259" key="10">
    <source>
        <dbReference type="Pfam" id="PF01431"/>
    </source>
</evidence>
<feature type="domain" description="Peptidase M13 N-terminal" evidence="11">
    <location>
        <begin position="133"/>
        <end position="521"/>
    </location>
</feature>
<protein>
    <submittedName>
        <fullName evidence="13">Neprilysin-1-like isoform X1</fullName>
    </submittedName>
</protein>